<evidence type="ECO:0000256" key="3">
    <source>
        <dbReference type="ARBA" id="ARBA00022884"/>
    </source>
</evidence>
<organism evidence="8 9">
    <name type="scientific">Desulfomicrobium orale DSM 12838</name>
    <dbReference type="NCBI Taxonomy" id="888061"/>
    <lineage>
        <taxon>Bacteria</taxon>
        <taxon>Pseudomonadati</taxon>
        <taxon>Thermodesulfobacteriota</taxon>
        <taxon>Desulfovibrionia</taxon>
        <taxon>Desulfovibrionales</taxon>
        <taxon>Desulfomicrobiaceae</taxon>
        <taxon>Desulfomicrobium</taxon>
    </lineage>
</organism>
<evidence type="ECO:0000313" key="8">
    <source>
        <dbReference type="EMBL" id="AMD92767.1"/>
    </source>
</evidence>
<dbReference type="GO" id="GO:0003723">
    <property type="term" value="F:RNA binding"/>
    <property type="evidence" value="ECO:0007669"/>
    <property type="project" value="UniProtKB-UniRule"/>
</dbReference>
<dbReference type="STRING" id="888061.AXF15_06395"/>
<keyword evidence="2 6" id="KW-0889">Transcription antitermination</keyword>
<dbReference type="Gene3D" id="1.10.940.10">
    <property type="entry name" value="NusB-like"/>
    <property type="match status" value="1"/>
</dbReference>
<dbReference type="GO" id="GO:0005829">
    <property type="term" value="C:cytosol"/>
    <property type="evidence" value="ECO:0007669"/>
    <property type="project" value="TreeGrafter"/>
</dbReference>
<dbReference type="InterPro" id="IPR011605">
    <property type="entry name" value="NusB_fam"/>
</dbReference>
<protein>
    <recommendedName>
        <fullName evidence="6">Transcription antitermination protein NusB</fullName>
    </recommendedName>
    <alternativeName>
        <fullName evidence="6">Antitermination factor NusB</fullName>
    </alternativeName>
</protein>
<keyword evidence="4 6" id="KW-0805">Transcription regulation</keyword>
<dbReference type="OrthoDB" id="9797817at2"/>
<evidence type="ECO:0000259" key="7">
    <source>
        <dbReference type="Pfam" id="PF01029"/>
    </source>
</evidence>
<dbReference type="RefSeq" id="WP_066604892.1">
    <property type="nucleotide sequence ID" value="NZ_CP014230.1"/>
</dbReference>
<evidence type="ECO:0000256" key="5">
    <source>
        <dbReference type="ARBA" id="ARBA00023163"/>
    </source>
</evidence>
<comment type="function">
    <text evidence="6">Involved in transcription antitermination. Required for transcription of ribosomal RNA (rRNA) genes. Binds specifically to the boxA antiterminator sequence of the ribosomal RNA (rrn) operons.</text>
</comment>
<dbReference type="KEGG" id="doa:AXF15_06395"/>
<feature type="domain" description="NusB/RsmB/TIM44" evidence="7">
    <location>
        <begin position="7"/>
        <end position="137"/>
    </location>
</feature>
<name>A0A0X8JQ26_9BACT</name>
<dbReference type="InterPro" id="IPR006027">
    <property type="entry name" value="NusB_RsmB_TIM44"/>
</dbReference>
<dbReference type="GO" id="GO:0006353">
    <property type="term" value="P:DNA-templated transcription termination"/>
    <property type="evidence" value="ECO:0007669"/>
    <property type="project" value="UniProtKB-UniRule"/>
</dbReference>
<evidence type="ECO:0000256" key="4">
    <source>
        <dbReference type="ARBA" id="ARBA00023015"/>
    </source>
</evidence>
<accession>A0A0X8JQ26</accession>
<dbReference type="CDD" id="cd00619">
    <property type="entry name" value="Terminator_NusB"/>
    <property type="match status" value="1"/>
</dbReference>
<keyword evidence="3 6" id="KW-0694">RNA-binding</keyword>
<proteinExistence type="inferred from homology"/>
<evidence type="ECO:0000256" key="2">
    <source>
        <dbReference type="ARBA" id="ARBA00022814"/>
    </source>
</evidence>
<dbReference type="SUPFAM" id="SSF48013">
    <property type="entry name" value="NusB-like"/>
    <property type="match status" value="1"/>
</dbReference>
<dbReference type="PANTHER" id="PTHR11078">
    <property type="entry name" value="N UTILIZATION SUBSTANCE PROTEIN B-RELATED"/>
    <property type="match status" value="1"/>
</dbReference>
<dbReference type="Pfam" id="PF01029">
    <property type="entry name" value="NusB"/>
    <property type="match status" value="1"/>
</dbReference>
<dbReference type="HAMAP" id="MF_00073">
    <property type="entry name" value="NusB"/>
    <property type="match status" value="1"/>
</dbReference>
<dbReference type="NCBIfam" id="TIGR01951">
    <property type="entry name" value="nusB"/>
    <property type="match status" value="1"/>
</dbReference>
<dbReference type="AlphaFoldDB" id="A0A0X8JQ26"/>
<comment type="similarity">
    <text evidence="1 6">Belongs to the NusB family.</text>
</comment>
<dbReference type="PANTHER" id="PTHR11078:SF3">
    <property type="entry name" value="ANTITERMINATION NUSB DOMAIN-CONTAINING PROTEIN"/>
    <property type="match status" value="1"/>
</dbReference>
<gene>
    <name evidence="6" type="primary">nusB</name>
    <name evidence="8" type="ORF">AXF15_06395</name>
</gene>
<dbReference type="InterPro" id="IPR035926">
    <property type="entry name" value="NusB-like_sf"/>
</dbReference>
<sequence>MTPNRRQQRRFAFQLVYALSFGQNPSKDVLAASFDNFWAEEETDMDREQSYAWILTEGVFEHREALDNIIAGHSRHWKLERIARVELAILRLALFELLHMPDVPAKVVINEAVELAKDFGDDNSGTFVNGVLDAVARENGR</sequence>
<evidence type="ECO:0000313" key="9">
    <source>
        <dbReference type="Proteomes" id="UP000063964"/>
    </source>
</evidence>
<keyword evidence="9" id="KW-1185">Reference proteome</keyword>
<evidence type="ECO:0000256" key="1">
    <source>
        <dbReference type="ARBA" id="ARBA00005952"/>
    </source>
</evidence>
<dbReference type="EMBL" id="CP014230">
    <property type="protein sequence ID" value="AMD92767.1"/>
    <property type="molecule type" value="Genomic_DNA"/>
</dbReference>
<reference evidence="9" key="1">
    <citation type="submission" date="2016-02" db="EMBL/GenBank/DDBJ databases">
        <authorList>
            <person name="Holder M.E."/>
            <person name="Ajami N.J."/>
            <person name="Petrosino J.F."/>
        </authorList>
    </citation>
    <scope>NUCLEOTIDE SEQUENCE [LARGE SCALE GENOMIC DNA]</scope>
    <source>
        <strain evidence="9">DSM 12838</strain>
    </source>
</reference>
<evidence type="ECO:0000256" key="6">
    <source>
        <dbReference type="HAMAP-Rule" id="MF_00073"/>
    </source>
</evidence>
<keyword evidence="5 6" id="KW-0804">Transcription</keyword>
<dbReference type="GO" id="GO:0031564">
    <property type="term" value="P:transcription antitermination"/>
    <property type="evidence" value="ECO:0007669"/>
    <property type="project" value="UniProtKB-KW"/>
</dbReference>
<dbReference type="Proteomes" id="UP000063964">
    <property type="component" value="Chromosome"/>
</dbReference>